<name>A0AAD8A5F4_DIPPU</name>
<reference evidence="2" key="1">
    <citation type="journal article" date="2023" name="IScience">
        <title>Live-bearing cockroach genome reveals convergent evolutionary mechanisms linked to viviparity in insects and beyond.</title>
        <authorList>
            <person name="Fouks B."/>
            <person name="Harrison M.C."/>
            <person name="Mikhailova A.A."/>
            <person name="Marchal E."/>
            <person name="English S."/>
            <person name="Carruthers M."/>
            <person name="Jennings E.C."/>
            <person name="Chiamaka E.L."/>
            <person name="Frigard R.A."/>
            <person name="Pippel M."/>
            <person name="Attardo G.M."/>
            <person name="Benoit J.B."/>
            <person name="Bornberg-Bauer E."/>
            <person name="Tobe S.S."/>
        </authorList>
    </citation>
    <scope>NUCLEOTIDE SEQUENCE</scope>
    <source>
        <strain evidence="2">Stay&amp;Tobe</strain>
    </source>
</reference>
<proteinExistence type="predicted"/>
<sequence length="51" mass="5659">PDQLAGQIMELEDLYKRYCDRLKHSLFLNSLLVAAMGCAVALTALCIFNAN</sequence>
<evidence type="ECO:0000313" key="2">
    <source>
        <dbReference type="EMBL" id="KAJ9592321.1"/>
    </source>
</evidence>
<organism evidence="2 3">
    <name type="scientific">Diploptera punctata</name>
    <name type="common">Pacific beetle cockroach</name>
    <dbReference type="NCBI Taxonomy" id="6984"/>
    <lineage>
        <taxon>Eukaryota</taxon>
        <taxon>Metazoa</taxon>
        <taxon>Ecdysozoa</taxon>
        <taxon>Arthropoda</taxon>
        <taxon>Hexapoda</taxon>
        <taxon>Insecta</taxon>
        <taxon>Pterygota</taxon>
        <taxon>Neoptera</taxon>
        <taxon>Polyneoptera</taxon>
        <taxon>Dictyoptera</taxon>
        <taxon>Blattodea</taxon>
        <taxon>Blaberoidea</taxon>
        <taxon>Blaberidae</taxon>
        <taxon>Diplopterinae</taxon>
        <taxon>Diploptera</taxon>
    </lineage>
</organism>
<feature type="non-terminal residue" evidence="2">
    <location>
        <position position="1"/>
    </location>
</feature>
<keyword evidence="3" id="KW-1185">Reference proteome</keyword>
<comment type="caution">
    <text evidence="2">The sequence shown here is derived from an EMBL/GenBank/DDBJ whole genome shotgun (WGS) entry which is preliminary data.</text>
</comment>
<accession>A0AAD8A5F4</accession>
<dbReference type="AlphaFoldDB" id="A0AAD8A5F4"/>
<feature type="non-terminal residue" evidence="2">
    <location>
        <position position="51"/>
    </location>
</feature>
<keyword evidence="1" id="KW-0472">Membrane</keyword>
<evidence type="ECO:0000256" key="1">
    <source>
        <dbReference type="SAM" id="Phobius"/>
    </source>
</evidence>
<keyword evidence="1" id="KW-0812">Transmembrane</keyword>
<gene>
    <name evidence="2" type="ORF">L9F63_001141</name>
</gene>
<dbReference type="EMBL" id="JASPKZ010003841">
    <property type="protein sequence ID" value="KAJ9592321.1"/>
    <property type="molecule type" value="Genomic_DNA"/>
</dbReference>
<evidence type="ECO:0000313" key="3">
    <source>
        <dbReference type="Proteomes" id="UP001233999"/>
    </source>
</evidence>
<feature type="transmembrane region" description="Helical" evidence="1">
    <location>
        <begin position="26"/>
        <end position="50"/>
    </location>
</feature>
<protein>
    <submittedName>
        <fullName evidence="2">Uncharacterized protein</fullName>
    </submittedName>
</protein>
<reference evidence="2" key="2">
    <citation type="submission" date="2023-05" db="EMBL/GenBank/DDBJ databases">
        <authorList>
            <person name="Fouks B."/>
        </authorList>
    </citation>
    <scope>NUCLEOTIDE SEQUENCE</scope>
    <source>
        <strain evidence="2">Stay&amp;Tobe</strain>
        <tissue evidence="2">Testes</tissue>
    </source>
</reference>
<keyword evidence="1" id="KW-1133">Transmembrane helix</keyword>
<dbReference type="Proteomes" id="UP001233999">
    <property type="component" value="Unassembled WGS sequence"/>
</dbReference>